<dbReference type="Gene3D" id="3.40.390.10">
    <property type="entry name" value="Collagenase (Catalytic Domain)"/>
    <property type="match status" value="1"/>
</dbReference>
<name>A0ABT3CVC4_9BACT</name>
<dbReference type="EMBL" id="JAOYOD010000001">
    <property type="protein sequence ID" value="MCV9387547.1"/>
    <property type="molecule type" value="Genomic_DNA"/>
</dbReference>
<evidence type="ECO:0000313" key="6">
    <source>
        <dbReference type="Proteomes" id="UP001300692"/>
    </source>
</evidence>
<dbReference type="CDD" id="cd04276">
    <property type="entry name" value="ZnMc_MMP_like_2"/>
    <property type="match status" value="1"/>
</dbReference>
<evidence type="ECO:0000256" key="2">
    <source>
        <dbReference type="SAM" id="SignalP"/>
    </source>
</evidence>
<keyword evidence="5" id="KW-0645">Protease</keyword>
<feature type="chain" id="PRO_5046861528" evidence="2">
    <location>
        <begin position="23"/>
        <end position="844"/>
    </location>
</feature>
<dbReference type="PANTHER" id="PTHR38478:SF1">
    <property type="entry name" value="ZINC DEPENDENT METALLOPROTEASE DOMAIN LIPOPROTEIN"/>
    <property type="match status" value="1"/>
</dbReference>
<sequence length="844" mass="95712">MKKPFHWLFVAVLICSMGLANQDVLAQRKKKNKKGDTEQKDKKEEKKKISELIKKHQKYEGLFDIYQDSTSGDTKVFFAMDQIGQEFIHWYYIENGAVSVSAFRGQFRGSQIIKIEKHFDKIEIISQNTSFYFDPENELSRSQEANVSHSVLFSGKILGGSEEEGGYMIAGDDLFLKEILGIVDFTQFREQPKAFKLGSLSKDKSKIKSIKNYSDNTDLVVEYVFENSKINNIESNALADARNISILVQHSLIKIPDNDYQPRFDDPRVGYFLTYVEDMTTTDPIAYRDMIHRWDLKKKDPEAAVSEPVEPITWWMENTTPMEFRATIEEAVLEWNKAFEAAGFKNAVVVKTQPDDAEWDAGDLNYNVLRWTSSPNPPFGGYGPSFVNPKTGQILGADIMLEFVYHTNRVKYAKLFEETAADNFMICSAGHHFQSNTLLGLASLKAVGASGMEMEGLKREAMKELVMHEVGHTLGLNHNMKASQRFSPAELANKELIEGQCLTGSVMDYTAINLTKDRAKQGQYYSTTVGPYDIWAITYGYYSDGSEENLEKILARSTEPDLIFGNDADDMRSPGVGIDPRVMIDDMSGDAIAYSVDRFEIIDATMKTLKDKFSEEGESYEELKMNYGILLRSQDIASRVLSRYVGGVYIDRAMVGQEGATKPYTPVSLQDQKRAMDALGKFTFSPEAFSAPAELYNYLADQRRGFNFYGGTEDPKIQERILKIQKGVLDQLMHQNTLQRLSDSYVYGNEYSLSSYMKDLNNMMFAADRYTSVNVNRRNLQVEYTQRLIDIMDEKSSHISTAKAMALYNLKSIKKMASTSSGNTATQAHRQYLVYLINQALEKA</sequence>
<keyword evidence="5" id="KW-0482">Metalloprotease</keyword>
<proteinExistence type="predicted"/>
<reference evidence="5 6" key="1">
    <citation type="submission" date="2022-10" db="EMBL/GenBank/DDBJ databases">
        <title>Comparative genomics and taxonomic characterization of three novel marine species of genus Reichenbachiella exhibiting antioxidant and polysaccharide degradation activities.</title>
        <authorList>
            <person name="Muhammad N."/>
            <person name="Lee Y.-J."/>
            <person name="Ko J."/>
            <person name="Kim S.-G."/>
        </authorList>
    </citation>
    <scope>NUCLEOTIDE SEQUENCE [LARGE SCALE GENOMIC DNA]</scope>
    <source>
        <strain evidence="5 6">ABR2-5</strain>
    </source>
</reference>
<feature type="domain" description="EcxA zinc-binding" evidence="3">
    <location>
        <begin position="453"/>
        <end position="768"/>
    </location>
</feature>
<evidence type="ECO:0000313" key="5">
    <source>
        <dbReference type="EMBL" id="MCV9387547.1"/>
    </source>
</evidence>
<dbReference type="GO" id="GO:0008237">
    <property type="term" value="F:metallopeptidase activity"/>
    <property type="evidence" value="ECO:0007669"/>
    <property type="project" value="UniProtKB-KW"/>
</dbReference>
<keyword evidence="6" id="KW-1185">Reference proteome</keyword>
<comment type="caution">
    <text evidence="5">The sequence shown here is derived from an EMBL/GenBank/DDBJ whole genome shotgun (WGS) entry which is preliminary data.</text>
</comment>
<dbReference type="Pfam" id="PF17148">
    <property type="entry name" value="DUF5117"/>
    <property type="match status" value="1"/>
</dbReference>
<keyword evidence="2" id="KW-0732">Signal</keyword>
<dbReference type="SUPFAM" id="SSF55486">
    <property type="entry name" value="Metalloproteases ('zincins'), catalytic domain"/>
    <property type="match status" value="1"/>
</dbReference>
<keyword evidence="5" id="KW-0378">Hydrolase</keyword>
<dbReference type="InterPro" id="IPR034032">
    <property type="entry name" value="Zn_MMP-like_bac"/>
</dbReference>
<dbReference type="InterPro" id="IPR032534">
    <property type="entry name" value="EcxA_zinc-bd"/>
</dbReference>
<dbReference type="InterPro" id="IPR033413">
    <property type="entry name" value="DUF5117"/>
</dbReference>
<dbReference type="RefSeq" id="WP_264138368.1">
    <property type="nucleotide sequence ID" value="NZ_JAOYOD010000001.1"/>
</dbReference>
<accession>A0ABT3CVC4</accession>
<evidence type="ECO:0000256" key="1">
    <source>
        <dbReference type="SAM" id="MobiDB-lite"/>
    </source>
</evidence>
<evidence type="ECO:0000259" key="4">
    <source>
        <dbReference type="Pfam" id="PF17148"/>
    </source>
</evidence>
<feature type="region of interest" description="Disordered" evidence="1">
    <location>
        <begin position="28"/>
        <end position="47"/>
    </location>
</feature>
<gene>
    <name evidence="5" type="ORF">N7U62_12780</name>
</gene>
<evidence type="ECO:0000259" key="3">
    <source>
        <dbReference type="Pfam" id="PF16313"/>
    </source>
</evidence>
<organism evidence="5 6">
    <name type="scientific">Reichenbachiella ulvae</name>
    <dbReference type="NCBI Taxonomy" id="2980104"/>
    <lineage>
        <taxon>Bacteria</taxon>
        <taxon>Pseudomonadati</taxon>
        <taxon>Bacteroidota</taxon>
        <taxon>Cytophagia</taxon>
        <taxon>Cytophagales</taxon>
        <taxon>Reichenbachiellaceae</taxon>
        <taxon>Reichenbachiella</taxon>
    </lineage>
</organism>
<dbReference type="PANTHER" id="PTHR38478">
    <property type="entry name" value="PEPTIDASE M1A AND M12B"/>
    <property type="match status" value="1"/>
</dbReference>
<protein>
    <submittedName>
        <fullName evidence="5">Zinc-dependent metalloprotease</fullName>
    </submittedName>
</protein>
<feature type="domain" description="DUF5117" evidence="4">
    <location>
        <begin position="108"/>
        <end position="299"/>
    </location>
</feature>
<dbReference type="Proteomes" id="UP001300692">
    <property type="component" value="Unassembled WGS sequence"/>
</dbReference>
<dbReference type="Pfam" id="PF16313">
    <property type="entry name" value="DUF4953"/>
    <property type="match status" value="1"/>
</dbReference>
<feature type="signal peptide" evidence="2">
    <location>
        <begin position="1"/>
        <end position="22"/>
    </location>
</feature>
<dbReference type="InterPro" id="IPR024079">
    <property type="entry name" value="MetalloPept_cat_dom_sf"/>
</dbReference>
<feature type="compositionally biased region" description="Basic and acidic residues" evidence="1">
    <location>
        <begin position="34"/>
        <end position="47"/>
    </location>
</feature>